<dbReference type="AlphaFoldDB" id="A0AAD9Q6K4"/>
<comment type="caution">
    <text evidence="1">The sequence shown here is derived from an EMBL/GenBank/DDBJ whole genome shotgun (WGS) entry which is preliminary data.</text>
</comment>
<protein>
    <submittedName>
        <fullName evidence="1">Uncharacterized protein</fullName>
    </submittedName>
</protein>
<accession>A0AAD9Q6K4</accession>
<name>A0AAD9Q6K4_ACRCE</name>
<organism evidence="1 2">
    <name type="scientific">Acropora cervicornis</name>
    <name type="common">Staghorn coral</name>
    <dbReference type="NCBI Taxonomy" id="6130"/>
    <lineage>
        <taxon>Eukaryota</taxon>
        <taxon>Metazoa</taxon>
        <taxon>Cnidaria</taxon>
        <taxon>Anthozoa</taxon>
        <taxon>Hexacorallia</taxon>
        <taxon>Scleractinia</taxon>
        <taxon>Astrocoeniina</taxon>
        <taxon>Acroporidae</taxon>
        <taxon>Acropora</taxon>
    </lineage>
</organism>
<dbReference type="EMBL" id="JARQWQ010000060">
    <property type="protein sequence ID" value="KAK2555727.1"/>
    <property type="molecule type" value="Genomic_DNA"/>
</dbReference>
<evidence type="ECO:0000313" key="1">
    <source>
        <dbReference type="EMBL" id="KAK2555727.1"/>
    </source>
</evidence>
<gene>
    <name evidence="1" type="ORF">P5673_022290</name>
</gene>
<dbReference type="Proteomes" id="UP001249851">
    <property type="component" value="Unassembled WGS sequence"/>
</dbReference>
<proteinExistence type="predicted"/>
<sequence length="140" mass="16554">MASRSSRKWRFCQHCQEYVSGRTYREHYDLYFKKSSAQWRTIDSSDEEGSRRHEAHFDVLDDESFQSTSRLATVMMKMQSSGVRIHNLEEEDCHLLQGDTINCSDSDTDVNDFIYHKRIQPDFLTEAWDLADEDVDKDFP</sequence>
<evidence type="ECO:0000313" key="2">
    <source>
        <dbReference type="Proteomes" id="UP001249851"/>
    </source>
</evidence>
<reference evidence="1" key="1">
    <citation type="journal article" date="2023" name="G3 (Bethesda)">
        <title>Whole genome assembly and annotation of the endangered Caribbean coral Acropora cervicornis.</title>
        <authorList>
            <person name="Selwyn J.D."/>
            <person name="Vollmer S.V."/>
        </authorList>
    </citation>
    <scope>NUCLEOTIDE SEQUENCE</scope>
    <source>
        <strain evidence="1">K2</strain>
    </source>
</reference>
<reference evidence="1" key="2">
    <citation type="journal article" date="2023" name="Science">
        <title>Genomic signatures of disease resistance in endangered staghorn corals.</title>
        <authorList>
            <person name="Vollmer S.V."/>
            <person name="Selwyn J.D."/>
            <person name="Despard B.A."/>
            <person name="Roesel C.L."/>
        </authorList>
    </citation>
    <scope>NUCLEOTIDE SEQUENCE</scope>
    <source>
        <strain evidence="1">K2</strain>
    </source>
</reference>
<keyword evidence="2" id="KW-1185">Reference proteome</keyword>